<evidence type="ECO:0000259" key="2">
    <source>
        <dbReference type="Pfam" id="PF00534"/>
    </source>
</evidence>
<evidence type="ECO:0000313" key="5">
    <source>
        <dbReference type="Proteomes" id="UP000488936"/>
    </source>
</evidence>
<gene>
    <name evidence="4" type="ORF">GJV77_08985</name>
</gene>
<reference evidence="4 5" key="1">
    <citation type="journal article" date="2006" name="Int. J. Syst. Evol. Microbiol.">
        <title>Myroides pelagicus sp. nov., isolated from seawater in Thailand.</title>
        <authorList>
            <person name="Yoon J."/>
            <person name="Maneerat S."/>
            <person name="Kawai F."/>
            <person name="Yokota A."/>
        </authorList>
    </citation>
    <scope>NUCLEOTIDE SEQUENCE [LARGE SCALE GENOMIC DNA]</scope>
    <source>
        <strain evidence="4 5">SM1T</strain>
    </source>
</reference>
<dbReference type="CDD" id="cd03809">
    <property type="entry name" value="GT4_MtfB-like"/>
    <property type="match status" value="1"/>
</dbReference>
<name>A0A7K1GMB4_9FLAO</name>
<dbReference type="Pfam" id="PF13439">
    <property type="entry name" value="Glyco_transf_4"/>
    <property type="match status" value="1"/>
</dbReference>
<dbReference type="GO" id="GO:0016757">
    <property type="term" value="F:glycosyltransferase activity"/>
    <property type="evidence" value="ECO:0007669"/>
    <property type="project" value="InterPro"/>
</dbReference>
<proteinExistence type="predicted"/>
<evidence type="ECO:0000313" key="4">
    <source>
        <dbReference type="EMBL" id="MTH30042.1"/>
    </source>
</evidence>
<evidence type="ECO:0000259" key="3">
    <source>
        <dbReference type="Pfam" id="PF13439"/>
    </source>
</evidence>
<feature type="domain" description="Glycosyltransferase subfamily 4-like N-terminal" evidence="3">
    <location>
        <begin position="59"/>
        <end position="172"/>
    </location>
</feature>
<dbReference type="PANTHER" id="PTHR46401:SF2">
    <property type="entry name" value="GLYCOSYLTRANSFERASE WBBK-RELATED"/>
    <property type="match status" value="1"/>
</dbReference>
<dbReference type="OrthoDB" id="9801609at2"/>
<dbReference type="AlphaFoldDB" id="A0A7K1GMB4"/>
<dbReference type="Pfam" id="PF00534">
    <property type="entry name" value="Glycos_transf_1"/>
    <property type="match status" value="1"/>
</dbReference>
<dbReference type="SUPFAM" id="SSF53756">
    <property type="entry name" value="UDP-Glycosyltransferase/glycogen phosphorylase"/>
    <property type="match status" value="1"/>
</dbReference>
<dbReference type="PANTHER" id="PTHR46401">
    <property type="entry name" value="GLYCOSYLTRANSFERASE WBBK-RELATED"/>
    <property type="match status" value="1"/>
</dbReference>
<feature type="domain" description="Glycosyl transferase family 1" evidence="2">
    <location>
        <begin position="191"/>
        <end position="345"/>
    </location>
</feature>
<dbReference type="InterPro" id="IPR028098">
    <property type="entry name" value="Glyco_trans_4-like_N"/>
</dbReference>
<keyword evidence="5" id="KW-1185">Reference proteome</keyword>
<dbReference type="InterPro" id="IPR001296">
    <property type="entry name" value="Glyco_trans_1"/>
</dbReference>
<accession>A0A7K1GMB4</accession>
<organism evidence="4 5">
    <name type="scientific">Myroides pelagicus</name>
    <dbReference type="NCBI Taxonomy" id="270914"/>
    <lineage>
        <taxon>Bacteria</taxon>
        <taxon>Pseudomonadati</taxon>
        <taxon>Bacteroidota</taxon>
        <taxon>Flavobacteriia</taxon>
        <taxon>Flavobacteriales</taxon>
        <taxon>Flavobacteriaceae</taxon>
        <taxon>Myroides</taxon>
    </lineage>
</organism>
<protein>
    <submittedName>
        <fullName evidence="4">Glycosyltransferase</fullName>
    </submittedName>
</protein>
<sequence length="368" mass="42509">MKIGFDAKRLFHNNTGLGNYSRDLVRIIKKYYPNNDYILYNPKPKAIPFFSDNHNFKVITPKGLMKKLHFIWRTYGIAKNPTTKQLDIYHGLSGEIPIGLPTKIKKVVTIHDLIFERYPHLYSKWDRKAHFKKFKYAVEHADAIVAISEQTKADIVQYLNVQPEKIQVIYQGCAQAFKEQYTIEKLEQTRLKFKLPKEFVLNVGTIEERKNAFNLVKAVKDIDTTLVLIGRKTDYTISIEQYIKANHIEDKVIFLQGVSLEELAHIYQLATIFAYPSIFEGFGIPIIEALYSGTPVITTNSGVFPEAGGPDSIYIDEQDTEQINLAISKLLNDKLMRLQMAERGKAFAQKFNDREIAEHWNNLYKKLL</sequence>
<dbReference type="EMBL" id="WMJY01000018">
    <property type="protein sequence ID" value="MTH30042.1"/>
    <property type="molecule type" value="Genomic_DNA"/>
</dbReference>
<dbReference type="GO" id="GO:0009103">
    <property type="term" value="P:lipopolysaccharide biosynthetic process"/>
    <property type="evidence" value="ECO:0007669"/>
    <property type="project" value="TreeGrafter"/>
</dbReference>
<evidence type="ECO:0000256" key="1">
    <source>
        <dbReference type="ARBA" id="ARBA00022679"/>
    </source>
</evidence>
<dbReference type="Gene3D" id="3.40.50.2000">
    <property type="entry name" value="Glycogen Phosphorylase B"/>
    <property type="match status" value="2"/>
</dbReference>
<dbReference type="RefSeq" id="WP_155036033.1">
    <property type="nucleotide sequence ID" value="NZ_JBHTIG010000042.1"/>
</dbReference>
<keyword evidence="1 4" id="KW-0808">Transferase</keyword>
<dbReference type="Proteomes" id="UP000488936">
    <property type="component" value="Unassembled WGS sequence"/>
</dbReference>
<comment type="caution">
    <text evidence="4">The sequence shown here is derived from an EMBL/GenBank/DDBJ whole genome shotgun (WGS) entry which is preliminary data.</text>
</comment>